<evidence type="ECO:0000313" key="2">
    <source>
        <dbReference type="EMBL" id="CAJ2510439.1"/>
    </source>
</evidence>
<organism evidence="2 3">
    <name type="scientific">Anthostomella pinea</name>
    <dbReference type="NCBI Taxonomy" id="933095"/>
    <lineage>
        <taxon>Eukaryota</taxon>
        <taxon>Fungi</taxon>
        <taxon>Dikarya</taxon>
        <taxon>Ascomycota</taxon>
        <taxon>Pezizomycotina</taxon>
        <taxon>Sordariomycetes</taxon>
        <taxon>Xylariomycetidae</taxon>
        <taxon>Xylariales</taxon>
        <taxon>Xylariaceae</taxon>
        <taxon>Anthostomella</taxon>
    </lineage>
</organism>
<name>A0AAI8VTP0_9PEZI</name>
<gene>
    <name evidence="2" type="ORF">KHLLAP_LOCUS10907</name>
</gene>
<accession>A0AAI8VTP0</accession>
<feature type="compositionally biased region" description="Acidic residues" evidence="1">
    <location>
        <begin position="73"/>
        <end position="95"/>
    </location>
</feature>
<reference evidence="2" key="1">
    <citation type="submission" date="2023-10" db="EMBL/GenBank/DDBJ databases">
        <authorList>
            <person name="Hackl T."/>
        </authorList>
    </citation>
    <scope>NUCLEOTIDE SEQUENCE</scope>
</reference>
<dbReference type="Proteomes" id="UP001295740">
    <property type="component" value="Unassembled WGS sequence"/>
</dbReference>
<feature type="region of interest" description="Disordered" evidence="1">
    <location>
        <begin position="38"/>
        <end position="99"/>
    </location>
</feature>
<keyword evidence="3" id="KW-1185">Reference proteome</keyword>
<dbReference type="EMBL" id="CAUWAG010000014">
    <property type="protein sequence ID" value="CAJ2510439.1"/>
    <property type="molecule type" value="Genomic_DNA"/>
</dbReference>
<evidence type="ECO:0000256" key="1">
    <source>
        <dbReference type="SAM" id="MobiDB-lite"/>
    </source>
</evidence>
<proteinExistence type="predicted"/>
<dbReference type="AlphaFoldDB" id="A0AAI8VTP0"/>
<sequence length="191" mass="20865">MSQDSDVKKNTSLNLFDDTQWKDGAAFVADMFCNPTSRRDYLRPLSLPEEVSDDDGGDVAMGGIPDAGQGYQNEDEDQGDEVGETELMDDDDADKNDDNVVDKVTDKLTDDAADNVAENDADNDLMIIGQDSRLASQPEAPEAPALPALPALPVGLHQKMRRKMRRTSVLLATEVSMVLVVTEPENPSRPR</sequence>
<protein>
    <submittedName>
        <fullName evidence="2">Uu.00g051420.m01.CDS01</fullName>
    </submittedName>
</protein>
<evidence type="ECO:0000313" key="3">
    <source>
        <dbReference type="Proteomes" id="UP001295740"/>
    </source>
</evidence>
<comment type="caution">
    <text evidence="2">The sequence shown here is derived from an EMBL/GenBank/DDBJ whole genome shotgun (WGS) entry which is preliminary data.</text>
</comment>